<feature type="non-terminal residue" evidence="6">
    <location>
        <position position="1"/>
    </location>
</feature>
<dbReference type="PROSITE" id="PS50865">
    <property type="entry name" value="ZF_MYND_2"/>
    <property type="match status" value="1"/>
</dbReference>
<dbReference type="OrthoDB" id="437457at2759"/>
<dbReference type="EMBL" id="ML987191">
    <property type="protein sequence ID" value="KAF2252845.1"/>
    <property type="molecule type" value="Genomic_DNA"/>
</dbReference>
<evidence type="ECO:0000256" key="4">
    <source>
        <dbReference type="PROSITE-ProRule" id="PRU00134"/>
    </source>
</evidence>
<keyword evidence="3" id="KW-0862">Zinc</keyword>
<evidence type="ECO:0000313" key="6">
    <source>
        <dbReference type="EMBL" id="KAF2252845.1"/>
    </source>
</evidence>
<dbReference type="AlphaFoldDB" id="A0A6A6IQL6"/>
<dbReference type="InterPro" id="IPR002893">
    <property type="entry name" value="Znf_MYND"/>
</dbReference>
<dbReference type="GeneID" id="54576209"/>
<organism evidence="6 7">
    <name type="scientific">Trematosphaeria pertusa</name>
    <dbReference type="NCBI Taxonomy" id="390896"/>
    <lineage>
        <taxon>Eukaryota</taxon>
        <taxon>Fungi</taxon>
        <taxon>Dikarya</taxon>
        <taxon>Ascomycota</taxon>
        <taxon>Pezizomycotina</taxon>
        <taxon>Dothideomycetes</taxon>
        <taxon>Pleosporomycetidae</taxon>
        <taxon>Pleosporales</taxon>
        <taxon>Massarineae</taxon>
        <taxon>Trematosphaeriaceae</taxon>
        <taxon>Trematosphaeria</taxon>
    </lineage>
</organism>
<evidence type="ECO:0000256" key="1">
    <source>
        <dbReference type="ARBA" id="ARBA00022723"/>
    </source>
</evidence>
<dbReference type="RefSeq" id="XP_033687849.1">
    <property type="nucleotide sequence ID" value="XM_033822879.1"/>
</dbReference>
<proteinExistence type="predicted"/>
<evidence type="ECO:0000259" key="5">
    <source>
        <dbReference type="PROSITE" id="PS50865"/>
    </source>
</evidence>
<dbReference type="Pfam" id="PF01753">
    <property type="entry name" value="zf-MYND"/>
    <property type="match status" value="1"/>
</dbReference>
<dbReference type="GO" id="GO:0008270">
    <property type="term" value="F:zinc ion binding"/>
    <property type="evidence" value="ECO:0007669"/>
    <property type="project" value="UniProtKB-KW"/>
</dbReference>
<sequence>CSMCDEPATSACKECRCSRYCSKDCQKLDWPIHKLLCKTFSDFHPNNAPGPDFYRAIFFPEQGPRPRWIWLKLQESPSGIRIHFNGVPVDQPLVTVGGRIKNRVLDRDHERINMLGCLNERRKLTGMGNKSLDAIGEELSNGMRGPLLYHGWCDHLDTMSFRHIVDDMRLEVEIVSRDHMEKIEGETVQAVRLNCEGDTAICGRPQVEAVKASPGIFSEGYLPQIPVAAKLGIPLRLVGVQHAAVWRDRTF</sequence>
<evidence type="ECO:0000256" key="3">
    <source>
        <dbReference type="ARBA" id="ARBA00022833"/>
    </source>
</evidence>
<keyword evidence="2 4" id="KW-0863">Zinc-finger</keyword>
<feature type="domain" description="MYND-type" evidence="5">
    <location>
        <begin position="1"/>
        <end position="37"/>
    </location>
</feature>
<evidence type="ECO:0000313" key="7">
    <source>
        <dbReference type="Proteomes" id="UP000800094"/>
    </source>
</evidence>
<protein>
    <recommendedName>
        <fullName evidence="5">MYND-type domain-containing protein</fullName>
    </recommendedName>
</protein>
<evidence type="ECO:0000256" key="2">
    <source>
        <dbReference type="ARBA" id="ARBA00022771"/>
    </source>
</evidence>
<name>A0A6A6IQL6_9PLEO</name>
<dbReference type="Proteomes" id="UP000800094">
    <property type="component" value="Unassembled WGS sequence"/>
</dbReference>
<reference evidence="6" key="1">
    <citation type="journal article" date="2020" name="Stud. Mycol.">
        <title>101 Dothideomycetes genomes: a test case for predicting lifestyles and emergence of pathogens.</title>
        <authorList>
            <person name="Haridas S."/>
            <person name="Albert R."/>
            <person name="Binder M."/>
            <person name="Bloem J."/>
            <person name="Labutti K."/>
            <person name="Salamov A."/>
            <person name="Andreopoulos B."/>
            <person name="Baker S."/>
            <person name="Barry K."/>
            <person name="Bills G."/>
            <person name="Bluhm B."/>
            <person name="Cannon C."/>
            <person name="Castanera R."/>
            <person name="Culley D."/>
            <person name="Daum C."/>
            <person name="Ezra D."/>
            <person name="Gonzalez J."/>
            <person name="Henrissat B."/>
            <person name="Kuo A."/>
            <person name="Liang C."/>
            <person name="Lipzen A."/>
            <person name="Lutzoni F."/>
            <person name="Magnuson J."/>
            <person name="Mondo S."/>
            <person name="Nolan M."/>
            <person name="Ohm R."/>
            <person name="Pangilinan J."/>
            <person name="Park H.-J."/>
            <person name="Ramirez L."/>
            <person name="Alfaro M."/>
            <person name="Sun H."/>
            <person name="Tritt A."/>
            <person name="Yoshinaga Y."/>
            <person name="Zwiers L.-H."/>
            <person name="Turgeon B."/>
            <person name="Goodwin S."/>
            <person name="Spatafora J."/>
            <person name="Crous P."/>
            <person name="Grigoriev I."/>
        </authorList>
    </citation>
    <scope>NUCLEOTIDE SEQUENCE</scope>
    <source>
        <strain evidence="6">CBS 122368</strain>
    </source>
</reference>
<dbReference type="SUPFAM" id="SSF144232">
    <property type="entry name" value="HIT/MYND zinc finger-like"/>
    <property type="match status" value="1"/>
</dbReference>
<keyword evidence="7" id="KW-1185">Reference proteome</keyword>
<feature type="non-terminal residue" evidence="6">
    <location>
        <position position="251"/>
    </location>
</feature>
<accession>A0A6A6IQL6</accession>
<dbReference type="PROSITE" id="PS01360">
    <property type="entry name" value="ZF_MYND_1"/>
    <property type="match status" value="1"/>
</dbReference>
<dbReference type="Gene3D" id="6.10.140.2220">
    <property type="match status" value="1"/>
</dbReference>
<keyword evidence="1" id="KW-0479">Metal-binding</keyword>
<gene>
    <name evidence="6" type="ORF">BU26DRAFT_407160</name>
</gene>